<proteinExistence type="predicted"/>
<reference evidence="1" key="1">
    <citation type="submission" date="2021-02" db="EMBL/GenBank/DDBJ databases">
        <authorList>
            <person name="Dougan E. K."/>
            <person name="Rhodes N."/>
            <person name="Thang M."/>
            <person name="Chan C."/>
        </authorList>
    </citation>
    <scope>NUCLEOTIDE SEQUENCE</scope>
</reference>
<dbReference type="Proteomes" id="UP000654075">
    <property type="component" value="Unassembled WGS sequence"/>
</dbReference>
<protein>
    <submittedName>
        <fullName evidence="1">Uncharacterized protein</fullName>
    </submittedName>
</protein>
<dbReference type="AlphaFoldDB" id="A0A813FRH8"/>
<accession>A0A813FRH8</accession>
<comment type="caution">
    <text evidence="1">The sequence shown here is derived from an EMBL/GenBank/DDBJ whole genome shotgun (WGS) entry which is preliminary data.</text>
</comment>
<sequence length="90" mass="9455">MSFFFSTCDCEAVCNEAEDCTGFTLLPTQSGQSGQLCIFNGHDCLVDPGAASPPPSGAGPDALLPKWIDILPTGTFMRKTPNANCTQIPS</sequence>
<dbReference type="EMBL" id="CAJNNV010025788">
    <property type="protein sequence ID" value="CAE8616082.1"/>
    <property type="molecule type" value="Genomic_DNA"/>
</dbReference>
<evidence type="ECO:0000313" key="1">
    <source>
        <dbReference type="EMBL" id="CAE8616082.1"/>
    </source>
</evidence>
<keyword evidence="2" id="KW-1185">Reference proteome</keyword>
<organism evidence="1 2">
    <name type="scientific">Polarella glacialis</name>
    <name type="common">Dinoflagellate</name>
    <dbReference type="NCBI Taxonomy" id="89957"/>
    <lineage>
        <taxon>Eukaryota</taxon>
        <taxon>Sar</taxon>
        <taxon>Alveolata</taxon>
        <taxon>Dinophyceae</taxon>
        <taxon>Suessiales</taxon>
        <taxon>Suessiaceae</taxon>
        <taxon>Polarella</taxon>
    </lineage>
</organism>
<evidence type="ECO:0000313" key="2">
    <source>
        <dbReference type="Proteomes" id="UP000654075"/>
    </source>
</evidence>
<name>A0A813FRH8_POLGL</name>
<gene>
    <name evidence="1" type="ORF">PGLA1383_LOCUS33787</name>
</gene>